<comment type="subcellular location">
    <subcellularLocation>
        <location evidence="3 20">Cytoplasm</location>
    </subcellularLocation>
</comment>
<evidence type="ECO:0000256" key="14">
    <source>
        <dbReference type="ARBA" id="ARBA00022984"/>
    </source>
</evidence>
<dbReference type="RefSeq" id="WP_425568439.1">
    <property type="nucleotide sequence ID" value="NZ_BAABFC010000011.1"/>
</dbReference>
<dbReference type="NCBIfam" id="TIGR00179">
    <property type="entry name" value="murB"/>
    <property type="match status" value="1"/>
</dbReference>
<feature type="active site" evidence="20">
    <location>
        <position position="165"/>
    </location>
</feature>
<evidence type="ECO:0000256" key="13">
    <source>
        <dbReference type="ARBA" id="ARBA00022960"/>
    </source>
</evidence>
<comment type="catalytic activity">
    <reaction evidence="19 20">
        <text>UDP-N-acetyl-alpha-D-muramate + NADP(+) = UDP-N-acetyl-3-O-(1-carboxyvinyl)-alpha-D-glucosamine + NADPH + H(+)</text>
        <dbReference type="Rhea" id="RHEA:12248"/>
        <dbReference type="ChEBI" id="CHEBI:15378"/>
        <dbReference type="ChEBI" id="CHEBI:57783"/>
        <dbReference type="ChEBI" id="CHEBI:58349"/>
        <dbReference type="ChEBI" id="CHEBI:68483"/>
        <dbReference type="ChEBI" id="CHEBI:70757"/>
        <dbReference type="EC" id="1.3.1.98"/>
    </reaction>
</comment>
<dbReference type="PANTHER" id="PTHR21071">
    <property type="entry name" value="UDP-N-ACETYLENOLPYRUVOYLGLUCOSAMINE REDUCTASE"/>
    <property type="match status" value="1"/>
</dbReference>
<dbReference type="InterPro" id="IPR016166">
    <property type="entry name" value="FAD-bd_PCMH"/>
</dbReference>
<comment type="function">
    <text evidence="2 20">Cell wall formation.</text>
</comment>
<reference evidence="23" key="1">
    <citation type="journal article" date="2019" name="Int. J. Syst. Evol. Microbiol.">
        <title>The Global Catalogue of Microorganisms (GCM) 10K type strain sequencing project: providing services to taxonomists for standard genome sequencing and annotation.</title>
        <authorList>
            <consortium name="The Broad Institute Genomics Platform"/>
            <consortium name="The Broad Institute Genome Sequencing Center for Infectious Disease"/>
            <person name="Wu L."/>
            <person name="Ma J."/>
        </authorList>
    </citation>
    <scope>NUCLEOTIDE SEQUENCE [LARGE SCALE GENOMIC DNA]</scope>
    <source>
        <strain evidence="23">JCM 32226</strain>
    </source>
</reference>
<keyword evidence="12 20" id="KW-0521">NADP</keyword>
<dbReference type="HAMAP" id="MF_00037">
    <property type="entry name" value="MurB"/>
    <property type="match status" value="1"/>
</dbReference>
<keyword evidence="8 20" id="KW-0963">Cytoplasm</keyword>
<dbReference type="InterPro" id="IPR011601">
    <property type="entry name" value="MurB_C"/>
</dbReference>
<evidence type="ECO:0000256" key="8">
    <source>
        <dbReference type="ARBA" id="ARBA00022490"/>
    </source>
</evidence>
<name>A0ABP8Q807_9GAMM</name>
<dbReference type="Proteomes" id="UP001501321">
    <property type="component" value="Unassembled WGS sequence"/>
</dbReference>
<dbReference type="PROSITE" id="PS51387">
    <property type="entry name" value="FAD_PCMH"/>
    <property type="match status" value="1"/>
</dbReference>
<keyword evidence="15 20" id="KW-0560">Oxidoreductase</keyword>
<evidence type="ECO:0000256" key="9">
    <source>
        <dbReference type="ARBA" id="ARBA00022618"/>
    </source>
</evidence>
<keyword evidence="10 20" id="KW-0285">Flavoprotein</keyword>
<organism evidence="22 23">
    <name type="scientific">Pseudaeromonas paramecii</name>
    <dbReference type="NCBI Taxonomy" id="2138166"/>
    <lineage>
        <taxon>Bacteria</taxon>
        <taxon>Pseudomonadati</taxon>
        <taxon>Pseudomonadota</taxon>
        <taxon>Gammaproteobacteria</taxon>
        <taxon>Aeromonadales</taxon>
        <taxon>Aeromonadaceae</taxon>
        <taxon>Pseudaeromonas</taxon>
    </lineage>
</organism>
<proteinExistence type="inferred from homology"/>
<sequence length="347" mass="37903">MSCQPLADFDLQPYNSFGLAARARWGCEITELDGLQRLLSEPKWRELPRLVIGGGSNLLLSCDFAGLVLLNRLKGIEVTETADAWYLQVAAGEDWPALVAWSLQQGMPGLENLALIPGCAGAAPVQNIGAYGVELAQVCEHVDAFNLLTGQLERLPAEACRFGYRESRFKGDWQHSHIITGIGLRLNKHWQPHCQYGPLAALSQPSAQDIYERICQLRQAKLPDPAVLGNAGSFFKNPTVPQALAAALKAEYPNMPLYPADNGAAKLAAGWLIEQAGLKGYRLGRAAVHQEQALVLVNLGGATAEELLQLARHVRQTVHARFGLWLEHEVRIMGAMGEWKEALSCAD</sequence>
<keyword evidence="9 20" id="KW-0132">Cell division</keyword>
<evidence type="ECO:0000256" key="2">
    <source>
        <dbReference type="ARBA" id="ARBA00003921"/>
    </source>
</evidence>
<evidence type="ECO:0000256" key="4">
    <source>
        <dbReference type="ARBA" id="ARBA00004752"/>
    </source>
</evidence>
<comment type="caution">
    <text evidence="22">The sequence shown here is derived from an EMBL/GenBank/DDBJ whole genome shotgun (WGS) entry which is preliminary data.</text>
</comment>
<evidence type="ECO:0000256" key="11">
    <source>
        <dbReference type="ARBA" id="ARBA00022827"/>
    </source>
</evidence>
<protein>
    <recommendedName>
        <fullName evidence="7 20">UDP-N-acetylenolpyruvoylglucosamine reductase</fullName>
        <ecNumber evidence="6 20">1.3.1.98</ecNumber>
    </recommendedName>
    <alternativeName>
        <fullName evidence="18 20">UDP-N-acetylmuramate dehydrogenase</fullName>
    </alternativeName>
</protein>
<keyword evidence="23" id="KW-1185">Reference proteome</keyword>
<comment type="cofactor">
    <cofactor evidence="1 20">
        <name>FAD</name>
        <dbReference type="ChEBI" id="CHEBI:57692"/>
    </cofactor>
</comment>
<keyword evidence="14 20" id="KW-0573">Peptidoglycan synthesis</keyword>
<dbReference type="SUPFAM" id="SSF56176">
    <property type="entry name" value="FAD-binding/transporter-associated domain-like"/>
    <property type="match status" value="1"/>
</dbReference>
<evidence type="ECO:0000256" key="15">
    <source>
        <dbReference type="ARBA" id="ARBA00023002"/>
    </source>
</evidence>
<dbReference type="EC" id="1.3.1.98" evidence="6 20"/>
<dbReference type="PANTHER" id="PTHR21071:SF4">
    <property type="entry name" value="UDP-N-ACETYLENOLPYRUVOYLGLUCOSAMINE REDUCTASE"/>
    <property type="match status" value="1"/>
</dbReference>
<dbReference type="Gene3D" id="3.90.78.10">
    <property type="entry name" value="UDP-N-acetylenolpyruvoylglucosamine reductase, C-terminal domain"/>
    <property type="match status" value="1"/>
</dbReference>
<keyword evidence="17 20" id="KW-0961">Cell wall biogenesis/degradation</keyword>
<comment type="similarity">
    <text evidence="5 20">Belongs to the MurB family.</text>
</comment>
<evidence type="ECO:0000256" key="7">
    <source>
        <dbReference type="ARBA" id="ARBA00015188"/>
    </source>
</evidence>
<dbReference type="InterPro" id="IPR016169">
    <property type="entry name" value="FAD-bd_PCMH_sub2"/>
</dbReference>
<evidence type="ECO:0000256" key="18">
    <source>
        <dbReference type="ARBA" id="ARBA00031026"/>
    </source>
</evidence>
<keyword evidence="11 20" id="KW-0274">FAD</keyword>
<keyword evidence="16 20" id="KW-0131">Cell cycle</keyword>
<dbReference type="InterPro" id="IPR003170">
    <property type="entry name" value="MurB"/>
</dbReference>
<evidence type="ECO:0000256" key="19">
    <source>
        <dbReference type="ARBA" id="ARBA00048914"/>
    </source>
</evidence>
<dbReference type="Gene3D" id="3.30.43.10">
    <property type="entry name" value="Uridine Diphospho-n-acetylenolpyruvylglucosamine Reductase, domain 2"/>
    <property type="match status" value="1"/>
</dbReference>
<dbReference type="Gene3D" id="3.30.465.10">
    <property type="match status" value="1"/>
</dbReference>
<dbReference type="InterPro" id="IPR006094">
    <property type="entry name" value="Oxid_FAD_bind_N"/>
</dbReference>
<feature type="active site" evidence="20">
    <location>
        <position position="329"/>
    </location>
</feature>
<evidence type="ECO:0000256" key="12">
    <source>
        <dbReference type="ARBA" id="ARBA00022857"/>
    </source>
</evidence>
<evidence type="ECO:0000259" key="21">
    <source>
        <dbReference type="PROSITE" id="PS51387"/>
    </source>
</evidence>
<evidence type="ECO:0000256" key="5">
    <source>
        <dbReference type="ARBA" id="ARBA00010485"/>
    </source>
</evidence>
<accession>A0ABP8Q807</accession>
<evidence type="ECO:0000256" key="10">
    <source>
        <dbReference type="ARBA" id="ARBA00022630"/>
    </source>
</evidence>
<evidence type="ECO:0000256" key="17">
    <source>
        <dbReference type="ARBA" id="ARBA00023316"/>
    </source>
</evidence>
<evidence type="ECO:0000256" key="6">
    <source>
        <dbReference type="ARBA" id="ARBA00012518"/>
    </source>
</evidence>
<keyword evidence="13 20" id="KW-0133">Cell shape</keyword>
<feature type="active site" description="Proton donor" evidence="20">
    <location>
        <position position="233"/>
    </location>
</feature>
<evidence type="ECO:0000313" key="23">
    <source>
        <dbReference type="Proteomes" id="UP001501321"/>
    </source>
</evidence>
<comment type="pathway">
    <text evidence="4 20">Cell wall biogenesis; peptidoglycan biosynthesis.</text>
</comment>
<dbReference type="Pfam" id="PF01565">
    <property type="entry name" value="FAD_binding_4"/>
    <property type="match status" value="1"/>
</dbReference>
<evidence type="ECO:0000313" key="22">
    <source>
        <dbReference type="EMBL" id="GAA4498368.1"/>
    </source>
</evidence>
<evidence type="ECO:0000256" key="1">
    <source>
        <dbReference type="ARBA" id="ARBA00001974"/>
    </source>
</evidence>
<dbReference type="Pfam" id="PF02873">
    <property type="entry name" value="MurB_C"/>
    <property type="match status" value="1"/>
</dbReference>
<evidence type="ECO:0000256" key="20">
    <source>
        <dbReference type="HAMAP-Rule" id="MF_00037"/>
    </source>
</evidence>
<feature type="domain" description="FAD-binding PCMH-type" evidence="21">
    <location>
        <begin position="18"/>
        <end position="189"/>
    </location>
</feature>
<dbReference type="EMBL" id="BAABFC010000011">
    <property type="protein sequence ID" value="GAA4498368.1"/>
    <property type="molecule type" value="Genomic_DNA"/>
</dbReference>
<dbReference type="NCBIfam" id="NF000755">
    <property type="entry name" value="PRK00046.1"/>
    <property type="match status" value="1"/>
</dbReference>
<dbReference type="InterPro" id="IPR016167">
    <property type="entry name" value="FAD-bd_PCMH_sub1"/>
</dbReference>
<evidence type="ECO:0000256" key="3">
    <source>
        <dbReference type="ARBA" id="ARBA00004496"/>
    </source>
</evidence>
<dbReference type="InterPro" id="IPR036635">
    <property type="entry name" value="MurB_C_sf"/>
</dbReference>
<gene>
    <name evidence="20 22" type="primary">murB</name>
    <name evidence="22" type="ORF">GCM10023095_16690</name>
</gene>
<dbReference type="SUPFAM" id="SSF56194">
    <property type="entry name" value="Uridine diphospho-N-Acetylenolpyruvylglucosamine reductase, MurB, C-terminal domain"/>
    <property type="match status" value="1"/>
</dbReference>
<evidence type="ECO:0000256" key="16">
    <source>
        <dbReference type="ARBA" id="ARBA00023306"/>
    </source>
</evidence>
<dbReference type="InterPro" id="IPR036318">
    <property type="entry name" value="FAD-bd_PCMH-like_sf"/>
</dbReference>